<gene>
    <name evidence="1" type="ORF">LCGC14_2549300</name>
</gene>
<feature type="non-terminal residue" evidence="1">
    <location>
        <position position="1"/>
    </location>
</feature>
<organism evidence="1">
    <name type="scientific">marine sediment metagenome</name>
    <dbReference type="NCBI Taxonomy" id="412755"/>
    <lineage>
        <taxon>unclassified sequences</taxon>
        <taxon>metagenomes</taxon>
        <taxon>ecological metagenomes</taxon>
    </lineage>
</organism>
<accession>A0A0F9CZN0</accession>
<evidence type="ECO:0000313" key="1">
    <source>
        <dbReference type="EMBL" id="KKL11091.1"/>
    </source>
</evidence>
<comment type="caution">
    <text evidence="1">The sequence shown here is derived from an EMBL/GenBank/DDBJ whole genome shotgun (WGS) entry which is preliminary data.</text>
</comment>
<dbReference type="AlphaFoldDB" id="A0A0F9CZN0"/>
<proteinExistence type="predicted"/>
<dbReference type="EMBL" id="LAZR01041795">
    <property type="protein sequence ID" value="KKL11091.1"/>
    <property type="molecule type" value="Genomic_DNA"/>
</dbReference>
<sequence>RSTARGTSQPSEARNMVIDLEAVSSFSAGDRVFHRKFGYGTVVSIEGDKLDIEFDKAGAKKVVAKFVVEASRADETPF</sequence>
<protein>
    <recommendedName>
        <fullName evidence="2">DNA helicase II</fullName>
    </recommendedName>
</protein>
<evidence type="ECO:0008006" key="2">
    <source>
        <dbReference type="Google" id="ProtNLM"/>
    </source>
</evidence>
<dbReference type="Pfam" id="PF21196">
    <property type="entry name" value="PcrA_UvrD_tudor"/>
    <property type="match status" value="1"/>
</dbReference>
<name>A0A0F9CZN0_9ZZZZ</name>
<reference evidence="1" key="1">
    <citation type="journal article" date="2015" name="Nature">
        <title>Complex archaea that bridge the gap between prokaryotes and eukaryotes.</title>
        <authorList>
            <person name="Spang A."/>
            <person name="Saw J.H."/>
            <person name="Jorgensen S.L."/>
            <person name="Zaremba-Niedzwiedzka K."/>
            <person name="Martijn J."/>
            <person name="Lind A.E."/>
            <person name="van Eijk R."/>
            <person name="Schleper C."/>
            <person name="Guy L."/>
            <person name="Ettema T.J."/>
        </authorList>
    </citation>
    <scope>NUCLEOTIDE SEQUENCE</scope>
</reference>